<comment type="caution">
    <text evidence="1">The sequence shown here is derived from an EMBL/GenBank/DDBJ whole genome shotgun (WGS) entry which is preliminary data.</text>
</comment>
<dbReference type="Proteomes" id="UP000265520">
    <property type="component" value="Unassembled WGS sequence"/>
</dbReference>
<dbReference type="AlphaFoldDB" id="A0A392U5A9"/>
<reference evidence="1 2" key="1">
    <citation type="journal article" date="2018" name="Front. Plant Sci.">
        <title>Red Clover (Trifolium pratense) and Zigzag Clover (T. medium) - A Picture of Genomic Similarities and Differences.</title>
        <authorList>
            <person name="Dluhosova J."/>
            <person name="Istvanek J."/>
            <person name="Nedelnik J."/>
            <person name="Repkova J."/>
        </authorList>
    </citation>
    <scope>NUCLEOTIDE SEQUENCE [LARGE SCALE GENOMIC DNA]</scope>
    <source>
        <strain evidence="2">cv. 10/8</strain>
        <tissue evidence="1">Leaf</tissue>
    </source>
</reference>
<name>A0A392U5A9_9FABA</name>
<dbReference type="EMBL" id="LXQA010740479">
    <property type="protein sequence ID" value="MCI68661.1"/>
    <property type="molecule type" value="Genomic_DNA"/>
</dbReference>
<protein>
    <submittedName>
        <fullName evidence="1">Uncharacterized protein</fullName>
    </submittedName>
</protein>
<evidence type="ECO:0000313" key="1">
    <source>
        <dbReference type="EMBL" id="MCI68661.1"/>
    </source>
</evidence>
<keyword evidence="2" id="KW-1185">Reference proteome</keyword>
<feature type="non-terminal residue" evidence="1">
    <location>
        <position position="31"/>
    </location>
</feature>
<evidence type="ECO:0000313" key="2">
    <source>
        <dbReference type="Proteomes" id="UP000265520"/>
    </source>
</evidence>
<organism evidence="1 2">
    <name type="scientific">Trifolium medium</name>
    <dbReference type="NCBI Taxonomy" id="97028"/>
    <lineage>
        <taxon>Eukaryota</taxon>
        <taxon>Viridiplantae</taxon>
        <taxon>Streptophyta</taxon>
        <taxon>Embryophyta</taxon>
        <taxon>Tracheophyta</taxon>
        <taxon>Spermatophyta</taxon>
        <taxon>Magnoliopsida</taxon>
        <taxon>eudicotyledons</taxon>
        <taxon>Gunneridae</taxon>
        <taxon>Pentapetalae</taxon>
        <taxon>rosids</taxon>
        <taxon>fabids</taxon>
        <taxon>Fabales</taxon>
        <taxon>Fabaceae</taxon>
        <taxon>Papilionoideae</taxon>
        <taxon>50 kb inversion clade</taxon>
        <taxon>NPAAA clade</taxon>
        <taxon>Hologalegina</taxon>
        <taxon>IRL clade</taxon>
        <taxon>Trifolieae</taxon>
        <taxon>Trifolium</taxon>
    </lineage>
</organism>
<accession>A0A392U5A9</accession>
<proteinExistence type="predicted"/>
<sequence>MVIAMVDHVYRVRNGGYNGYNGQENCGFLDS</sequence>